<evidence type="ECO:0000313" key="9">
    <source>
        <dbReference type="Proteomes" id="UP000366872"/>
    </source>
</evidence>
<feature type="region of interest" description="Disordered" evidence="5">
    <location>
        <begin position="2965"/>
        <end position="3005"/>
    </location>
</feature>
<keyword evidence="4" id="KW-0393">Immunoglobulin domain</keyword>
<feature type="signal peptide" evidence="6">
    <location>
        <begin position="1"/>
        <end position="21"/>
    </location>
</feature>
<dbReference type="SUPFAM" id="SSF49899">
    <property type="entry name" value="Concanavalin A-like lectins/glucanases"/>
    <property type="match status" value="3"/>
</dbReference>
<keyword evidence="2" id="KW-1015">Disulfide bond</keyword>
<name>A0A6C2UA00_PONDE</name>
<dbReference type="InterPro" id="IPR036056">
    <property type="entry name" value="Fibrinogen-like_C"/>
</dbReference>
<dbReference type="SUPFAM" id="SSF141072">
    <property type="entry name" value="CalX-like"/>
    <property type="match status" value="1"/>
</dbReference>
<feature type="domain" description="Ig-like" evidence="7">
    <location>
        <begin position="608"/>
        <end position="689"/>
    </location>
</feature>
<feature type="domain" description="Ig-like" evidence="7">
    <location>
        <begin position="1594"/>
        <end position="1674"/>
    </location>
</feature>
<dbReference type="NCBIfam" id="NF038128">
    <property type="entry name" value="choice_anch_J"/>
    <property type="match status" value="3"/>
</dbReference>
<dbReference type="NCBIfam" id="NF041518">
    <property type="entry name" value="choice_anch_Q"/>
    <property type="match status" value="1"/>
</dbReference>
<dbReference type="Gene3D" id="2.60.120.200">
    <property type="match status" value="4"/>
</dbReference>
<dbReference type="InterPro" id="IPR011635">
    <property type="entry name" value="CARDB"/>
</dbReference>
<dbReference type="PANTHER" id="PTHR44337:SF20">
    <property type="entry name" value="CARCINOEMBRYONIC ANTIGEN-RELATED CELL ADHESION MOLECULE 5-RELATED"/>
    <property type="match status" value="1"/>
</dbReference>
<organism evidence="8 9">
    <name type="scientific">Pontiella desulfatans</name>
    <dbReference type="NCBI Taxonomy" id="2750659"/>
    <lineage>
        <taxon>Bacteria</taxon>
        <taxon>Pseudomonadati</taxon>
        <taxon>Kiritimatiellota</taxon>
        <taxon>Kiritimatiellia</taxon>
        <taxon>Kiritimatiellales</taxon>
        <taxon>Pontiellaceae</taxon>
        <taxon>Pontiella</taxon>
    </lineage>
</organism>
<keyword evidence="3" id="KW-0325">Glycoprotein</keyword>
<dbReference type="Pfam" id="PF13927">
    <property type="entry name" value="Ig_3"/>
    <property type="match status" value="2"/>
</dbReference>
<dbReference type="SMART" id="SM00409">
    <property type="entry name" value="IG"/>
    <property type="match status" value="6"/>
</dbReference>
<feature type="domain" description="Ig-like" evidence="7">
    <location>
        <begin position="919"/>
        <end position="1000"/>
    </location>
</feature>
<dbReference type="Gene3D" id="2.60.40.10">
    <property type="entry name" value="Immunoglobulins"/>
    <property type="match status" value="7"/>
</dbReference>
<evidence type="ECO:0000313" key="8">
    <source>
        <dbReference type="EMBL" id="VGO16683.1"/>
    </source>
</evidence>
<dbReference type="InterPro" id="IPR011050">
    <property type="entry name" value="Pectin_lyase_fold/virulence"/>
</dbReference>
<dbReference type="InterPro" id="IPR038081">
    <property type="entry name" value="CalX-like_sf"/>
</dbReference>
<evidence type="ECO:0000256" key="6">
    <source>
        <dbReference type="SAM" id="SignalP"/>
    </source>
</evidence>
<dbReference type="Gene3D" id="2.160.20.10">
    <property type="entry name" value="Single-stranded right-handed beta-helix, Pectin lyase-like"/>
    <property type="match status" value="1"/>
</dbReference>
<evidence type="ECO:0000256" key="4">
    <source>
        <dbReference type="ARBA" id="ARBA00023319"/>
    </source>
</evidence>
<feature type="domain" description="Ig-like" evidence="7">
    <location>
        <begin position="523"/>
        <end position="603"/>
    </location>
</feature>
<dbReference type="PROSITE" id="PS50835">
    <property type="entry name" value="IG_LIKE"/>
    <property type="match status" value="6"/>
</dbReference>
<gene>
    <name evidence="8" type="primary">bpr</name>
    <name evidence="8" type="ORF">PDESU_05274</name>
</gene>
<dbReference type="InterPro" id="IPR013783">
    <property type="entry name" value="Ig-like_fold"/>
</dbReference>
<dbReference type="Pfam" id="PF13620">
    <property type="entry name" value="CarboxypepD_reg"/>
    <property type="match status" value="1"/>
</dbReference>
<sequence length="5263" mass="560338">MKGMFRWVVLVGLFVGSVCFAQSNAPVLVEDPVGQYVALGSNAVLSITVSGAEPLYFQWLESGVMISGATETNYPITNATTNDSGFYSVAVSNAFGVATSSVAEVTVQMSAINYSSLSNATLYASGAPYLLTCDVDMVNVVIEPGVRIEAVGNFGINVFGGLNAIGTEDLPIVFSSTNAATKWQGISFVASTNDSELTHCIVEKSQNSGIRINDASPILRHCEVKNNQAIYGAGIRITGSQPVTLEDCSINENTYYGHNPRGGGIHTTAPLSLIRCEVRNNVISDYQGNCSSGVNATTYGGGIYSSSDVFMDNVEVLYNTASSRGGSENSRGGGIYTSKNLHATNCIFLGNNAGAGGCNIGNGARGYGGGIYCGSTLDLKNCIVVNNSTRISNGAGGGIYAGNGLIENCTIAGNNRPGGVRFTGSIVNSILWGNSSYQYTGGASVSYSCVQGIGAGNNNFSDDPLFVYGDGGDYRLMANSLCIDAGSTNHVSTSTDIDGNPRILAGSVDLGAYEFLVKPTDPPTIVELTAESYVALGSNSTLNIWAVGGEPLNFQWFFNGTNIVGATGTNYPIVNATTNDSGFYSVVVSNAYGSVTSSVAEITVVPPPVITQQPQSQTMLVGSPIVQFIVAATSITEIAYQWLKDGEVIPGANSAFYTISPIRTNDLGSYVVEVSNFAGVTPSMEAVLSDGGQPPTPCVQCPNGIVAWWPGDGNADNLVGTNHGTLYNGATNLQGIVAEAFSFDGANDYFAAPDSSLYSPHVGADGEMTVMGWIKVPSLPSSERPFIAKGTSGAWEYALYLKNDGSVRFSIWTLSGSGYAAASGGSVAPNQWHHVVGTLRKGQFARIYLDGVLVGEDTTFSGNTGDGTAPFYIGRRGDGYYFPGLVDEVMLFDTALSSNEIASVYAAGVAGMCKNALPPTILDNPDDQYVALGSNMTSSVVAVGTAPLDYQWLFNGTNILVGATNISLFVTTAQTNDSGFYSVVVSNAYGAVTSSVAEITVVPLPVITVQPESQSWPLGYPVSFSVVADSLSPETYQWRLDGMDIPGATASTYSITSLKTNHLGSYSVVVSNLAGITNSTTATLSSRDPVFNNPEGFENGLGDWQIDNGVWQVGVPTSGPGSAHSGSKVAATVLNGNYPDYTDSRLISPEIVLSSVSGDERLQFRFWQAFYYPFATHANDWGEVQVSSYNAGTGAWSSWSRLSVTATDRSSSWWSRIALDLTSYAGQRIRIGFLHTADSYNGAGWYIDDIEIWKGVPEMSSFEGFEDGWGDWHTDHGLWQIGVPSSGPGSAHSGSKVAATVLNGNYPDYTDSRLISPEIVLPSVSGDERLQFRFWQAFYYPFATHANDWGEVQVSSYNAGTGAWSSWSRLSVTATDRSSSWWSRIALDLTSYAGQRIRIGFLHTADSYNGAGWYIDDIEIWKGVPEMSSFEGFEDGWGDWHTDHGLWQIGVPSSGPGSAHSGSKVAATVLNGNYPDYTDSRLISPEIVLPSVSGDERLQIRFWQWYNYPTHTYANDWGEVQVSAYNGGTGVWSSWSSLAITAPSRSSSDWSRIVLDLTSYAGARIRIAFQHIADSYDGPGWFIDGIEVGTISVPQIISEPQDQMTLVGRNLSFAVVATNKYLLSYQWQYNGSDIVGATNDTLVLTNVQVGASGNYRCVVSNVDTSVNTRDAVLAVHDIVGSAQELYELGFTEDGEYLIDPDGDAGEEPFNAYCLMSLAGGGWTKLTSTVADSVLNTNPDTGREYLYVKNGTPLWYRTPVSDLVWDWNSGKDLYGTYYYSDGTSEGSFNITPSSEHQRYGVGGSSGPGNRYKCLVYYSSYKDPSIAHVQLCQDRPGIFGGSCAGPVTVYIREQPEPVIPELLLELAADEIAENAVGSDIRCIVSRGGSFSNDLSVAVASSAPDEISVPASVVISSNANSAVFYAVVHDDAVVDGDQTVDLMVSAAGYVASSGTIAVVDNEVPSLSMALSATNAVEGEVVAGTVTRDFVTDQPVTVYLQSSSDVQCTVPASVTIPANTGSVAFACTVVDDEIAEIDLDVLIHANATGFDSVDQILRIEDDDVPGAYLTLSPEEVSEGAGLFACMGTLTRFGQTNGEVRIQLQASEDDALILPSEVVLADGEESVQFAIGTIDNAVVDGHRDVLVSGGVVIDSCGCTGSPSDGGMIEANLRILDDDGATLSVSASPANMPEGRDAAGLLSITHNTTLTEPLSVAISHDQPDEVTIPTNAVIPAGASSIQVPVETLDDGVEDGGKLVSVYVDADGYSSGTTWLMVSDQNHPDLVVSNVLASVALTTGEELELSAVLANIGFRDAGAGLPLAIHCSPGNYVNSSTFMFEYQTEAALPMGSNLTITAQATAPLTPGDYRIAVVADPDKLVKELNDANNIAWSATLSVSPSYTASAETDVETAMDSDVIPITGSATLPDGMSPAANVDVDVYVVVNGIRRVISVQSDAEGLFETEFVPLPGEAGHYSIGACYPGLGSTVEQDSFEILGMGRTSSGHIIWDMTVGDVISNGTINIRNRSQAELTNLSVEILEVPTNCNLELTLPATLPGGSVIPLGYTVEATAVSEGSDYEKILIRITTDEGVVLEIPCWFYSECEHALLRTVPTRLDTTMTRDIPRLVEFSVYNAGAGDSGLVSVDIPSVDWMRVVGGQYIDNLTNGASATITLELKADESVPLNAPLNGSIAINAENADGIRVPFRFESVSDETGGLLIDVVDEYTYYVESSPHVSNATVKVRNPYTGATVAQGMTAPDGTFQVSDLPVGRYTVAVSANRHSSWNGVVEIAPGRTTAETVFLSYQAITYRWEVKKVELEDRYEIVLKTEYETSVPKPVVTIDVPKSLPDLDYGESHVFEAVINNHGLISAHEVSIILPEHPRYEFESMVSQISVLPAKSSVRVPVLMKRPADEPMSIALAEASDSDDTKPCSGIIKTYYVYYCAGWFVDGHWELAFSIPITYNHCKGSSSGSGGDGGSRWPTPIPPNTGGSGSVLPPHRDGGGNGEAGSQITVPGIPPLHEDSECDPCFGQLFKASTGCLPGVGMVWSVWDYLSCQREALNGNGSPWQCFWDYASGEVLGEIIGSLPGGSAISCVKSIFDAVAGCTRITTIPMGENGDIFAMQAFGDIYVLPASAADESGDDFEQISSYLEAYISFLDNNLDMTYFVFGDSKWRGEDYIGEFYGQFLAKLDGQTKKIAAQDLENLSSSFIGSKVESSDIIAFGERWNRSIDYWDAGYEYGYQLPVGWNTNFIDMAVVSNYASAMNDSMDFATAESFSNVVEMAEDAYTYVENFLEANRGSVCAKVSMNITQTATMTREAFEGVLTIFNGHETDAMQDVQLELRVTDENGDVCNDLFEISTESLVALTDIDGTGSLAGNTEGAATILFIPEHGAAPVYAKTYRFGGTLSYVDPFTGEQVVVDLFPVALEVNPCPNLELHYFLQRDVMGDDPLTEDVVEPMVPAELAVLVCNKGYGTANNFRIDSAQPQIVENEKGLLIDFALYNSALNGFEEAIGLEEVNLGDIGAQESALAQWWLTASLQGHFTSMDANFTHLNSSGNPDISLIESVDIHELIRSVEVDGHDLPSFLVTARDVKDLPDELYFPDGTIADVFHATTSASNTPVGIVSTSIVTVVAGDAGWHYASLPDPGGGNYEIVQIMRSDGSELPLRNCWLTDRTLPDGGDPVYEHRLHLLDEFGLSGTNTYTIEWEATDTNPPAVERFEGIASGEVLTSALDSIDVVFTEPIDPASFTVTDLSLRHQGSGIAVSNLNVSGIDELRYRIGNLAAVAVQDGYYELTVQAAGVTDPVGNPGTHGKSISWIAASMAPAVVEVLNLEEGAVVTNVDSIIVRFSEPLEPGSFTADDIALQGESISNLSVVVIDDLNTLYEVDGFSGSMESNGLYGLEIDTRGVESALGNTGLVVFALSWSIDRVPPEVVLVKEVPPAGLEGEYNIRLEFSETIPYDTVSLAAIDLLRDSVSVPGVAGTASLEKTDDATYLVSGLGALSMDDGHYEVVFNAGSITDIAGNPGVGFSSVSWHTDNTPPEELADLSISPDTGISDSDGITAVDAFSLAATLPETNLHVEVYEEVLVGDPSLLAELDPVSTLLDVPLSFDRGGHLDLLVRCSDAAGNTSDSRFPVFIDNIDLQAELSGVPEDPEVAVDALTIVFSDEIIEAEFTSASLSLTLDGTSLSVAGISIAKTGAREFEVSGLAATVGGTYELSVDLGGLHEKLSGRSGSGLVAVQWEHEAADAEPPYITDIRIDGLTNQIGYVYISKIDVVFSEAVNMPELIGNGLIENAVRIMDMQDGNPTGSVVTGADTFDWATQSNTLSWNLTDYEFSDGRKLFYADSRLIADLAGNALAVASNTPTVGFGVPSFTNSGTLATVEAYAAPVWYDFDADGVADLLVGEKATASNAMIRLYVNQGTTNTPSFVSYEHLMINDVPFTIPANGCLGVSFRLADLTGDGVDDLVTGRSDGSVWLYEMISQASNNWQTMDAVEIWSNTNSLAARAMVDVVDVDADGDQEVLLGRMDGGIQVLEYSIASNTCSAFSLIGADDVPLAVAGGRAAPSMMDLTGDAVPDLAVGDSGGDLWAHLGGANGLNSHAFRLADVPIGASRSRPFTSDVNTDGVVDVLLGMASGEVNLLQGVRPQNHAMEFEFNVVPIYKLTVTSGTGGHVDPEGEIIAFGGTYHIFNMVPEPYWHVEEVWADGIPKGAVSSYTFFDVQADGLLHAQFARNMVTNAPADVPEEWLAQHGWTNNLSAAVTNDPDGDGFATWQEYVVGSSPTNKSSKFRITEFRRLESGEFLVSWEPSVSNRQYRVMQAGAPGGPYAESLATVTGPANSATVSASNDCGMLRLQVEMKDAPPQWIVMAFAGDHGTISPSGLQYVTHGSNTLSFSLTPEEWYHVADVKTNGVSAGAMDSLVLSNITDNIGIRAEFALTMETNAPVDVSHRWLAEYGWTNDLATVVTNDADGDGFATWKEYLAGSEPTNKASYFRITQIRNLEGDLLVSWTPSVANRRYKLMQAPALGSPFSEVLATLEGPANSVKVPASLAVGMLRLEVELYQSPPKWVVLSTASGGGTISPSGIQYVTYGSNSLSFAIAPRAWHHTVDVVTNGISAGTPGLLELDNITDNILITAEFAPNMVTNAPVQVPEYWMANHGITSGFAAAITNDADADGFATWQEFVAGSEPTNAASYFRITRNEVVSNTWVVEWEPSIPGRTYTPVVMDLSGGTNTPLPEIQGPFNVVSNNIESASGLMKVDVQVSRPAE</sequence>
<reference evidence="8 9" key="1">
    <citation type="submission" date="2019-04" db="EMBL/GenBank/DDBJ databases">
        <authorList>
            <person name="Van Vliet M D."/>
        </authorList>
    </citation>
    <scope>NUCLEOTIDE SEQUENCE [LARGE SCALE GENOMIC DNA]</scope>
    <source>
        <strain evidence="8 9">F1</strain>
    </source>
</reference>
<dbReference type="SMART" id="SM00710">
    <property type="entry name" value="PbH1"/>
    <property type="match status" value="9"/>
</dbReference>
<dbReference type="Gene3D" id="2.130.10.130">
    <property type="entry name" value="Integrin alpha, N-terminal"/>
    <property type="match status" value="1"/>
</dbReference>
<dbReference type="SUPFAM" id="SSF48726">
    <property type="entry name" value="Immunoglobulin"/>
    <property type="match status" value="6"/>
</dbReference>
<dbReference type="SUPFAM" id="SSF69318">
    <property type="entry name" value="Integrin alpha N-terminal domain"/>
    <property type="match status" value="1"/>
</dbReference>
<dbReference type="InterPro" id="IPR012334">
    <property type="entry name" value="Pectin_lyas_fold"/>
</dbReference>
<dbReference type="Proteomes" id="UP000366872">
    <property type="component" value="Unassembled WGS sequence"/>
</dbReference>
<feature type="chain" id="PRO_5025631191" evidence="6">
    <location>
        <begin position="22"/>
        <end position="5263"/>
    </location>
</feature>
<dbReference type="PANTHER" id="PTHR44337">
    <property type="entry name" value="CARCINOEMBRYONIC ANTIGEN-RELATED CELL ADHESION MOLECULE 8"/>
    <property type="match status" value="1"/>
</dbReference>
<proteinExistence type="predicted"/>
<dbReference type="Gene3D" id="3.90.215.10">
    <property type="entry name" value="Gamma Fibrinogen, chain A, domain 1"/>
    <property type="match status" value="1"/>
</dbReference>
<dbReference type="SMART" id="SM00560">
    <property type="entry name" value="LamGL"/>
    <property type="match status" value="1"/>
</dbReference>
<dbReference type="InterPro" id="IPR059226">
    <property type="entry name" value="Choice_anch_Q_dom"/>
</dbReference>
<dbReference type="RefSeq" id="WP_136082213.1">
    <property type="nucleotide sequence ID" value="NZ_CAAHFG010000004.1"/>
</dbReference>
<evidence type="ECO:0000259" key="7">
    <source>
        <dbReference type="PROSITE" id="PS50835"/>
    </source>
</evidence>
<protein>
    <submittedName>
        <fullName evidence="8">Bacillopeptidase F</fullName>
    </submittedName>
</protein>
<evidence type="ECO:0000256" key="1">
    <source>
        <dbReference type="ARBA" id="ARBA00022729"/>
    </source>
</evidence>
<evidence type="ECO:0000256" key="5">
    <source>
        <dbReference type="SAM" id="MobiDB-lite"/>
    </source>
</evidence>
<dbReference type="CDD" id="cd00096">
    <property type="entry name" value="Ig"/>
    <property type="match status" value="1"/>
</dbReference>
<evidence type="ECO:0000256" key="3">
    <source>
        <dbReference type="ARBA" id="ARBA00023180"/>
    </source>
</evidence>
<dbReference type="InterPro" id="IPR028994">
    <property type="entry name" value="Integrin_alpha_N"/>
</dbReference>
<dbReference type="NCBIfam" id="NF040941">
    <property type="entry name" value="GGGWT_bact"/>
    <property type="match status" value="1"/>
</dbReference>
<dbReference type="SUPFAM" id="SSF51126">
    <property type="entry name" value="Pectin lyase-like"/>
    <property type="match status" value="1"/>
</dbReference>
<dbReference type="InterPro" id="IPR003599">
    <property type="entry name" value="Ig_sub"/>
</dbReference>
<dbReference type="Pfam" id="PF07705">
    <property type="entry name" value="CARDB"/>
    <property type="match status" value="1"/>
</dbReference>
<dbReference type="Pfam" id="PF13385">
    <property type="entry name" value="Laminin_G_3"/>
    <property type="match status" value="1"/>
</dbReference>
<feature type="domain" description="Ig-like" evidence="7">
    <location>
        <begin position="26"/>
        <end position="106"/>
    </location>
</feature>
<keyword evidence="1 6" id="KW-0732">Signal</keyword>
<accession>A0A6C2UA00</accession>
<feature type="domain" description="Ig-like" evidence="7">
    <location>
        <begin position="1005"/>
        <end position="1085"/>
    </location>
</feature>
<dbReference type="InterPro" id="IPR014716">
    <property type="entry name" value="Fibrinogen_a/b/g_C_1"/>
</dbReference>
<dbReference type="InterPro" id="IPR007110">
    <property type="entry name" value="Ig-like_dom"/>
</dbReference>
<dbReference type="InterPro" id="IPR052598">
    <property type="entry name" value="IgSF_CEA-related"/>
</dbReference>
<dbReference type="SUPFAM" id="SSF49478">
    <property type="entry name" value="Cna protein B-type domain"/>
    <property type="match status" value="1"/>
</dbReference>
<dbReference type="InterPro" id="IPR006626">
    <property type="entry name" value="PbH1"/>
</dbReference>
<dbReference type="EMBL" id="CAAHFG010000004">
    <property type="protein sequence ID" value="VGO16683.1"/>
    <property type="molecule type" value="Genomic_DNA"/>
</dbReference>
<keyword evidence="9" id="KW-1185">Reference proteome</keyword>
<dbReference type="InterPro" id="IPR013320">
    <property type="entry name" value="ConA-like_dom_sf"/>
</dbReference>
<evidence type="ECO:0000256" key="2">
    <source>
        <dbReference type="ARBA" id="ARBA00023157"/>
    </source>
</evidence>
<dbReference type="SUPFAM" id="SSF56496">
    <property type="entry name" value="Fibrinogen C-terminal domain-like"/>
    <property type="match status" value="1"/>
</dbReference>
<dbReference type="InterPro" id="IPR036179">
    <property type="entry name" value="Ig-like_dom_sf"/>
</dbReference>
<dbReference type="InterPro" id="IPR006558">
    <property type="entry name" value="LamG-like"/>
</dbReference>